<reference evidence="6 7" key="1">
    <citation type="journal article" date="2015" name="Genome Announc.">
        <title>Genome Sequence of 'Candidatus Thioglobus singularis' Strain PS1, a Mixotroph from the SUP05 Clade of Marine Gammaproteobacteria.</title>
        <authorList>
            <person name="Marshall K.T."/>
            <person name="Morris R.M."/>
        </authorList>
    </citation>
    <scope>NUCLEOTIDE SEQUENCE [LARGE SCALE GENOMIC DNA]</scope>
    <source>
        <strain evidence="6 7">PS1</strain>
    </source>
</reference>
<dbReference type="KEGG" id="tsn:W908_08190"/>
<proteinExistence type="inferred from homology"/>
<dbReference type="AlphaFoldDB" id="A0A0M4LHX4"/>
<gene>
    <name evidence="4" type="primary">nagB</name>
    <name evidence="6" type="ORF">W908_08190</name>
</gene>
<dbReference type="NCBIfam" id="NF001684">
    <property type="entry name" value="PRK00443.1-4"/>
    <property type="match status" value="1"/>
</dbReference>
<dbReference type="GO" id="GO:0006043">
    <property type="term" value="P:glucosamine catabolic process"/>
    <property type="evidence" value="ECO:0007669"/>
    <property type="project" value="TreeGrafter"/>
</dbReference>
<comment type="caution">
    <text evidence="4">Lacks conserved residue(s) required for the propagation of feature annotation.</text>
</comment>
<evidence type="ECO:0000256" key="2">
    <source>
        <dbReference type="ARBA" id="ARBA00022801"/>
    </source>
</evidence>
<feature type="site" description="Part of the allosteric site" evidence="4">
    <location>
        <position position="146"/>
    </location>
</feature>
<evidence type="ECO:0000256" key="4">
    <source>
        <dbReference type="HAMAP-Rule" id="MF_01241"/>
    </source>
</evidence>
<dbReference type="GO" id="GO:0019262">
    <property type="term" value="P:N-acetylneuraminate catabolic process"/>
    <property type="evidence" value="ECO:0007669"/>
    <property type="project" value="UniProtKB-UniRule"/>
</dbReference>
<dbReference type="GO" id="GO:0006046">
    <property type="term" value="P:N-acetylglucosamine catabolic process"/>
    <property type="evidence" value="ECO:0007669"/>
    <property type="project" value="UniProtKB-UniRule"/>
</dbReference>
<dbReference type="CDD" id="cd01399">
    <property type="entry name" value="GlcN6P_deaminase"/>
    <property type="match status" value="1"/>
</dbReference>
<dbReference type="InterPro" id="IPR018321">
    <property type="entry name" value="Glucosamine6P_isomerase_CS"/>
</dbReference>
<dbReference type="OrthoDB" id="9791139at2"/>
<evidence type="ECO:0000256" key="1">
    <source>
        <dbReference type="ARBA" id="ARBA00000644"/>
    </source>
</evidence>
<dbReference type="STRING" id="1125411.W908_08190"/>
<keyword evidence="2 4" id="KW-0378">Hydrolase</keyword>
<comment type="catalytic activity">
    <reaction evidence="1 4">
        <text>alpha-D-glucosamine 6-phosphate + H2O = beta-D-fructose 6-phosphate + NH4(+)</text>
        <dbReference type="Rhea" id="RHEA:12172"/>
        <dbReference type="ChEBI" id="CHEBI:15377"/>
        <dbReference type="ChEBI" id="CHEBI:28938"/>
        <dbReference type="ChEBI" id="CHEBI:57634"/>
        <dbReference type="ChEBI" id="CHEBI:75989"/>
        <dbReference type="EC" id="3.5.99.6"/>
    </reaction>
</comment>
<feature type="site" description="Part of the allosteric site" evidence="4">
    <location>
        <position position="155"/>
    </location>
</feature>
<dbReference type="NCBIfam" id="TIGR00502">
    <property type="entry name" value="nagB"/>
    <property type="match status" value="1"/>
</dbReference>
<feature type="active site" description="Proton acceptor; for ring-opening step" evidence="4">
    <location>
        <position position="138"/>
    </location>
</feature>
<dbReference type="PROSITE" id="PS01161">
    <property type="entry name" value="GLC_GALNAC_ISOMERASE"/>
    <property type="match status" value="1"/>
</dbReference>
<evidence type="ECO:0000259" key="5">
    <source>
        <dbReference type="Pfam" id="PF01182"/>
    </source>
</evidence>
<dbReference type="SUPFAM" id="SSF100950">
    <property type="entry name" value="NagB/RpiA/CoA transferase-like"/>
    <property type="match status" value="1"/>
</dbReference>
<comment type="pathway">
    <text evidence="4">Amino-sugar metabolism; N-acetylneuraminate degradation; D-fructose 6-phosphate from N-acetylneuraminate: step 5/5.</text>
</comment>
<feature type="active site" description="For ring-opening step" evidence="4">
    <location>
        <position position="136"/>
    </location>
</feature>
<comment type="activity regulation">
    <text evidence="4">Allosterically activated by N-acetylglucosamine 6-phosphate (GlcNAc6P).</text>
</comment>
<dbReference type="EMBL" id="CP006911">
    <property type="protein sequence ID" value="ALE02502.1"/>
    <property type="molecule type" value="Genomic_DNA"/>
</dbReference>
<dbReference type="EC" id="3.5.99.6" evidence="4"/>
<dbReference type="UniPathway" id="UPA00629">
    <property type="reaction ID" value="UER00684"/>
</dbReference>
<feature type="active site" description="For ring-opening step" evidence="4">
    <location>
        <position position="143"/>
    </location>
</feature>
<dbReference type="Proteomes" id="UP000068905">
    <property type="component" value="Chromosome"/>
</dbReference>
<protein>
    <recommendedName>
        <fullName evidence="4">Glucosamine-6-phosphate deaminase</fullName>
        <ecNumber evidence="4">3.5.99.6</ecNumber>
    </recommendedName>
    <alternativeName>
        <fullName evidence="4">GlcN6P deaminase</fullName>
        <shortName evidence="4">GNPDA</shortName>
    </alternativeName>
    <alternativeName>
        <fullName evidence="4">Glucosamine-6-phosphate isomerase</fullName>
    </alternativeName>
</protein>
<name>A0A0M4LHX4_9GAMM</name>
<dbReference type="Gene3D" id="3.40.50.1360">
    <property type="match status" value="1"/>
</dbReference>
<sequence length="259" mass="28718">MRVVILPTEKEASDFAADFIEKFITEKNDSVLGLATGSSVLLTYDAIIDKYNEGNLSFKNVISFNLDEYVGLEPNHKQSYRHYMSEKLFSHIDINENNIHIPECLDGDFESTCENYESKIKSHGGIDLQLLGVGSNGHIGFNEPTSSLNSRTRVKTLTKNTIANNARFFDASEPQPSIAITMGIGTIMDAKNILLLGLGQHKSKAVADLVEGPLSSFCPGSVLQYHENAIIVLDQLAASNLKLYDYYVHSEKMNVEYMA</sequence>
<comment type="subunit">
    <text evidence="4">Homohexamer.</text>
</comment>
<dbReference type="InterPro" id="IPR004547">
    <property type="entry name" value="Glucosamine6P_isomerase"/>
</dbReference>
<keyword evidence="4" id="KW-0021">Allosteric enzyme</keyword>
<dbReference type="PANTHER" id="PTHR11280:SF5">
    <property type="entry name" value="GLUCOSAMINE-6-PHOSPHATE ISOMERASE"/>
    <property type="match status" value="1"/>
</dbReference>
<feature type="active site" description="Proton acceptor; for enolization step" evidence="4">
    <location>
        <position position="67"/>
    </location>
</feature>
<dbReference type="FunFam" id="3.40.50.1360:FF:000003">
    <property type="entry name" value="Glucosamine-6-phosphate deaminase"/>
    <property type="match status" value="1"/>
</dbReference>
<accession>A0A0M4LHX4</accession>
<dbReference type="InterPro" id="IPR006148">
    <property type="entry name" value="Glc/Gal-6P_isomerase"/>
</dbReference>
<dbReference type="PATRIC" id="fig|1125411.7.peg.1611"/>
<dbReference type="RefSeq" id="WP_053820672.1">
    <property type="nucleotide sequence ID" value="NZ_CP006911.1"/>
</dbReference>
<comment type="function">
    <text evidence="4">Catalyzes the reversible isomerization-deamination of glucosamine 6-phosphate (GlcN6P) to form fructose 6-phosphate (Fru6P) and ammonium ion.</text>
</comment>
<feature type="site" description="Part of the allosteric site" evidence="4">
    <location>
        <position position="153"/>
    </location>
</feature>
<dbReference type="InterPro" id="IPR037171">
    <property type="entry name" value="NagB/RpiA_transferase-like"/>
</dbReference>
<comment type="similarity">
    <text evidence="4">Belongs to the glucosamine/galactosamine-6-phosphate isomerase family. NagB subfamily.</text>
</comment>
<evidence type="ECO:0000313" key="7">
    <source>
        <dbReference type="Proteomes" id="UP000068905"/>
    </source>
</evidence>
<feature type="site" description="Part of the allosteric site" evidence="4">
    <location>
        <position position="156"/>
    </location>
</feature>
<dbReference type="PANTHER" id="PTHR11280">
    <property type="entry name" value="GLUCOSAMINE-6-PHOSPHATE ISOMERASE"/>
    <property type="match status" value="1"/>
</dbReference>
<dbReference type="GO" id="GO:0004342">
    <property type="term" value="F:glucosamine-6-phosphate deaminase activity"/>
    <property type="evidence" value="ECO:0007669"/>
    <property type="project" value="UniProtKB-UniRule"/>
</dbReference>
<dbReference type="GO" id="GO:0042802">
    <property type="term" value="F:identical protein binding"/>
    <property type="evidence" value="ECO:0007669"/>
    <property type="project" value="TreeGrafter"/>
</dbReference>
<organism evidence="6 7">
    <name type="scientific">Candidatus Pseudothioglobus singularis PS1</name>
    <dbReference type="NCBI Taxonomy" id="1125411"/>
    <lineage>
        <taxon>Bacteria</taxon>
        <taxon>Pseudomonadati</taxon>
        <taxon>Pseudomonadota</taxon>
        <taxon>Gammaproteobacteria</taxon>
        <taxon>Candidatus Pseudothioglobaceae</taxon>
        <taxon>Candidatus Pseudothioglobus</taxon>
    </lineage>
</organism>
<dbReference type="GO" id="GO:0005975">
    <property type="term" value="P:carbohydrate metabolic process"/>
    <property type="evidence" value="ECO:0007669"/>
    <property type="project" value="InterPro"/>
</dbReference>
<keyword evidence="3 4" id="KW-0119">Carbohydrate metabolism</keyword>
<evidence type="ECO:0000256" key="3">
    <source>
        <dbReference type="ARBA" id="ARBA00023277"/>
    </source>
</evidence>
<evidence type="ECO:0000313" key="6">
    <source>
        <dbReference type="EMBL" id="ALE02502.1"/>
    </source>
</evidence>
<dbReference type="HAMAP" id="MF_01241">
    <property type="entry name" value="GlcN6P_deamin"/>
    <property type="match status" value="1"/>
</dbReference>
<dbReference type="GO" id="GO:0005737">
    <property type="term" value="C:cytoplasm"/>
    <property type="evidence" value="ECO:0007669"/>
    <property type="project" value="TreeGrafter"/>
</dbReference>
<feature type="domain" description="Glucosamine/galactosamine-6-phosphate isomerase" evidence="5">
    <location>
        <begin position="11"/>
        <end position="226"/>
    </location>
</feature>
<dbReference type="Pfam" id="PF01182">
    <property type="entry name" value="Glucosamine_iso"/>
    <property type="match status" value="1"/>
</dbReference>
<keyword evidence="7" id="KW-1185">Reference proteome</keyword>